<organism evidence="2 3">
    <name type="scientific">Rhizomicrobium electricum</name>
    <dbReference type="NCBI Taxonomy" id="480070"/>
    <lineage>
        <taxon>Bacteria</taxon>
        <taxon>Pseudomonadati</taxon>
        <taxon>Pseudomonadota</taxon>
        <taxon>Alphaproteobacteria</taxon>
        <taxon>Micropepsales</taxon>
        <taxon>Micropepsaceae</taxon>
        <taxon>Rhizomicrobium</taxon>
    </lineage>
</organism>
<gene>
    <name evidence="2" type="ORF">GCM10008942_16690</name>
</gene>
<dbReference type="EMBL" id="BAAADD010000004">
    <property type="protein sequence ID" value="GAA0568743.1"/>
    <property type="molecule type" value="Genomic_DNA"/>
</dbReference>
<proteinExistence type="predicted"/>
<comment type="caution">
    <text evidence="2">The sequence shown here is derived from an EMBL/GenBank/DDBJ whole genome shotgun (WGS) entry which is preliminary data.</text>
</comment>
<dbReference type="RefSeq" id="WP_166929828.1">
    <property type="nucleotide sequence ID" value="NZ_BAAADD010000004.1"/>
</dbReference>
<keyword evidence="3" id="KW-1185">Reference proteome</keyword>
<reference evidence="3" key="1">
    <citation type="journal article" date="2019" name="Int. J. Syst. Evol. Microbiol.">
        <title>The Global Catalogue of Microorganisms (GCM) 10K type strain sequencing project: providing services to taxonomists for standard genome sequencing and annotation.</title>
        <authorList>
            <consortium name="The Broad Institute Genomics Platform"/>
            <consortium name="The Broad Institute Genome Sequencing Center for Infectious Disease"/>
            <person name="Wu L."/>
            <person name="Ma J."/>
        </authorList>
    </citation>
    <scope>NUCLEOTIDE SEQUENCE [LARGE SCALE GENOMIC DNA]</scope>
    <source>
        <strain evidence="3">JCM 15089</strain>
    </source>
</reference>
<evidence type="ECO:0000259" key="1">
    <source>
        <dbReference type="Pfam" id="PF14526"/>
    </source>
</evidence>
<dbReference type="Proteomes" id="UP001499951">
    <property type="component" value="Unassembled WGS sequence"/>
</dbReference>
<dbReference type="SUPFAM" id="SSF55136">
    <property type="entry name" value="Probable bacterial effector-binding domain"/>
    <property type="match status" value="1"/>
</dbReference>
<dbReference type="Gene3D" id="3.20.80.10">
    <property type="entry name" value="Regulatory factor, effector binding domain"/>
    <property type="match status" value="1"/>
</dbReference>
<accession>A0ABP3PME6</accession>
<evidence type="ECO:0000313" key="2">
    <source>
        <dbReference type="EMBL" id="GAA0568743.1"/>
    </source>
</evidence>
<evidence type="ECO:0000313" key="3">
    <source>
        <dbReference type="Proteomes" id="UP001499951"/>
    </source>
</evidence>
<dbReference type="InterPro" id="IPR029441">
    <property type="entry name" value="Cass2"/>
</dbReference>
<protein>
    <recommendedName>
        <fullName evidence="1">Integron-associated effector binding protein domain-containing protein</fullName>
    </recommendedName>
</protein>
<sequence>MPGLPRSERIGPLALTGVLRRHRRDVEHYALVQNINRQWDEYMIRRVAPPWTPSAWRYGVAMRMADGDTEMSYFCGAPPSEPPEMPVGFVSLTIPALQIALFPFDGHISEFRDFLHRVFARALPEAGLKLAPDGPGVPEYVERYDWHFNPATGRGGFDLLIPVAG</sequence>
<feature type="domain" description="Integron-associated effector binding protein" evidence="1">
    <location>
        <begin position="25"/>
        <end position="163"/>
    </location>
</feature>
<name>A0ABP3PME6_9PROT</name>
<dbReference type="InterPro" id="IPR011256">
    <property type="entry name" value="Reg_factor_effector_dom_sf"/>
</dbReference>
<dbReference type="Pfam" id="PF14526">
    <property type="entry name" value="Cass2"/>
    <property type="match status" value="1"/>
</dbReference>